<organism evidence="1 5">
    <name type="scientific">Phytophthora fragariae</name>
    <dbReference type="NCBI Taxonomy" id="53985"/>
    <lineage>
        <taxon>Eukaryota</taxon>
        <taxon>Sar</taxon>
        <taxon>Stramenopiles</taxon>
        <taxon>Oomycota</taxon>
        <taxon>Peronosporomycetes</taxon>
        <taxon>Peronosporales</taxon>
        <taxon>Peronosporaceae</taxon>
        <taxon>Phytophthora</taxon>
    </lineage>
</organism>
<dbReference type="Proteomes" id="UP000488956">
    <property type="component" value="Unassembled WGS sequence"/>
</dbReference>
<reference evidence="5 6" key="1">
    <citation type="submission" date="2018-09" db="EMBL/GenBank/DDBJ databases">
        <title>Genomic investigation of the strawberry pathogen Phytophthora fragariae indicates pathogenicity is determined by transcriptional variation in three key races.</title>
        <authorList>
            <person name="Adams T.M."/>
            <person name="Armitage A.D."/>
            <person name="Sobczyk M.K."/>
            <person name="Bates H.J."/>
            <person name="Dunwell J.M."/>
            <person name="Nellist C.F."/>
            <person name="Harrison R.J."/>
        </authorList>
    </citation>
    <scope>NUCLEOTIDE SEQUENCE [LARGE SCALE GENOMIC DNA]</scope>
    <source>
        <strain evidence="3 6">BC-23</strain>
        <strain evidence="4 7">NOV-77</strain>
        <strain evidence="2 8">ONT-3</strain>
        <strain evidence="1 5">SCRP245</strain>
    </source>
</reference>
<evidence type="ECO:0000313" key="3">
    <source>
        <dbReference type="EMBL" id="KAE9254473.1"/>
    </source>
</evidence>
<name>A0A6A3MB32_9STRA</name>
<dbReference type="AlphaFoldDB" id="A0A6A3MB32"/>
<proteinExistence type="predicted"/>
<dbReference type="EMBL" id="QXFY01000084">
    <property type="protein sequence ID" value="KAE9357988.1"/>
    <property type="molecule type" value="Genomic_DNA"/>
</dbReference>
<evidence type="ECO:0000313" key="8">
    <source>
        <dbReference type="Proteomes" id="UP000488956"/>
    </source>
</evidence>
<evidence type="ECO:0000313" key="6">
    <source>
        <dbReference type="Proteomes" id="UP000476176"/>
    </source>
</evidence>
<protein>
    <submittedName>
        <fullName evidence="1">Uncharacterized protein</fullName>
    </submittedName>
</protein>
<accession>A0A6A3MB32</accession>
<sequence>MLHVQAHVSVVACSALQARLSAASLISDPGGLFRSRVCICRCCSDRLIRRSVASD</sequence>
<evidence type="ECO:0000313" key="5">
    <source>
        <dbReference type="Proteomes" id="UP000460718"/>
    </source>
</evidence>
<gene>
    <name evidence="3" type="ORF">PF004_g1028</name>
    <name evidence="4" type="ORF">PF008_g2891</name>
    <name evidence="2" type="ORF">PF010_g1475</name>
    <name evidence="1" type="ORF">PF011_g1131</name>
</gene>
<dbReference type="Proteomes" id="UP000476176">
    <property type="component" value="Unassembled WGS sequence"/>
</dbReference>
<dbReference type="Proteomes" id="UP000460718">
    <property type="component" value="Unassembled WGS sequence"/>
</dbReference>
<evidence type="ECO:0000313" key="7">
    <source>
        <dbReference type="Proteomes" id="UP000486351"/>
    </source>
</evidence>
<evidence type="ECO:0000313" key="1">
    <source>
        <dbReference type="EMBL" id="KAE9029359.1"/>
    </source>
</evidence>
<dbReference type="EMBL" id="QXFW01000029">
    <property type="protein sequence ID" value="KAE9029359.1"/>
    <property type="molecule type" value="Genomic_DNA"/>
</dbReference>
<dbReference type="EMBL" id="QXGC01000023">
    <property type="protein sequence ID" value="KAE9254473.1"/>
    <property type="molecule type" value="Genomic_DNA"/>
</dbReference>
<evidence type="ECO:0000313" key="4">
    <source>
        <dbReference type="EMBL" id="KAE9357988.1"/>
    </source>
</evidence>
<dbReference type="EMBL" id="QXFX01000037">
    <property type="protein sequence ID" value="KAE9136959.1"/>
    <property type="molecule type" value="Genomic_DNA"/>
</dbReference>
<evidence type="ECO:0000313" key="2">
    <source>
        <dbReference type="EMBL" id="KAE9136959.1"/>
    </source>
</evidence>
<dbReference type="Proteomes" id="UP000486351">
    <property type="component" value="Unassembled WGS sequence"/>
</dbReference>
<comment type="caution">
    <text evidence="1">The sequence shown here is derived from an EMBL/GenBank/DDBJ whole genome shotgun (WGS) entry which is preliminary data.</text>
</comment>